<dbReference type="GeneID" id="117653823"/>
<accession>A0A6P9ABY4</accession>
<feature type="transmembrane region" description="Helical" evidence="1">
    <location>
        <begin position="130"/>
        <end position="151"/>
    </location>
</feature>
<keyword evidence="1" id="KW-0812">Transmembrane</keyword>
<dbReference type="OrthoDB" id="10035433at2759"/>
<dbReference type="RefSeq" id="XP_034255653.1">
    <property type="nucleotide sequence ID" value="XM_034399762.1"/>
</dbReference>
<evidence type="ECO:0000313" key="2">
    <source>
        <dbReference type="Proteomes" id="UP000515158"/>
    </source>
</evidence>
<evidence type="ECO:0000313" key="3">
    <source>
        <dbReference type="RefSeq" id="XP_034255653.1"/>
    </source>
</evidence>
<keyword evidence="2" id="KW-1185">Reference proteome</keyword>
<name>A0A6P9ABY4_THRPL</name>
<dbReference type="InParanoid" id="A0A6P9ABY4"/>
<proteinExistence type="predicted"/>
<sequence length="168" mass="18378">MVTELILLFRIIDFNFFPHRISDRHGDSPPTLATSRFNTYFDIFISALVYSAIAMSLFFLYAASPMWIAVFVTATVIQVFAVCLCALLLWTPLGTLSDESPASQCTEEASTGSHLLVICKSLVEKFSGWYPWHVCGAILVSLPATSVLANFSCPSLALGNETLGNAED</sequence>
<gene>
    <name evidence="3" type="primary">LOC117653823</name>
</gene>
<keyword evidence="1" id="KW-1133">Transmembrane helix</keyword>
<dbReference type="KEGG" id="tpal:117653823"/>
<dbReference type="AlphaFoldDB" id="A0A6P9ABY4"/>
<evidence type="ECO:0000256" key="1">
    <source>
        <dbReference type="SAM" id="Phobius"/>
    </source>
</evidence>
<reference evidence="3" key="1">
    <citation type="submission" date="2025-08" db="UniProtKB">
        <authorList>
            <consortium name="RefSeq"/>
        </authorList>
    </citation>
    <scope>IDENTIFICATION</scope>
    <source>
        <tissue evidence="3">Total insect</tissue>
    </source>
</reference>
<organism evidence="3">
    <name type="scientific">Thrips palmi</name>
    <name type="common">Melon thrips</name>
    <dbReference type="NCBI Taxonomy" id="161013"/>
    <lineage>
        <taxon>Eukaryota</taxon>
        <taxon>Metazoa</taxon>
        <taxon>Ecdysozoa</taxon>
        <taxon>Arthropoda</taxon>
        <taxon>Hexapoda</taxon>
        <taxon>Insecta</taxon>
        <taxon>Pterygota</taxon>
        <taxon>Neoptera</taxon>
        <taxon>Paraneoptera</taxon>
        <taxon>Thysanoptera</taxon>
        <taxon>Terebrantia</taxon>
        <taxon>Thripoidea</taxon>
        <taxon>Thripidae</taxon>
        <taxon>Thrips</taxon>
    </lineage>
</organism>
<dbReference type="Proteomes" id="UP000515158">
    <property type="component" value="Unplaced"/>
</dbReference>
<feature type="transmembrane region" description="Helical" evidence="1">
    <location>
        <begin position="40"/>
        <end position="61"/>
    </location>
</feature>
<keyword evidence="1" id="KW-0472">Membrane</keyword>
<feature type="transmembrane region" description="Helical" evidence="1">
    <location>
        <begin position="68"/>
        <end position="90"/>
    </location>
</feature>
<protein>
    <submittedName>
        <fullName evidence="3">Adenylate cyclase type 9-like</fullName>
    </submittedName>
</protein>